<protein>
    <submittedName>
        <fullName evidence="1">Uncharacterized protein</fullName>
    </submittedName>
</protein>
<reference evidence="1 2" key="1">
    <citation type="journal article" date="2017" name="BMC Genomics">
        <title>Genomic analysis of methanogenic archaea reveals a shift towards energy conservation.</title>
        <authorList>
            <person name="Gilmore S.P."/>
            <person name="Henske J.K."/>
            <person name="Sexton J.A."/>
            <person name="Solomon K.V."/>
            <person name="Seppala S."/>
            <person name="Yoo J.I."/>
            <person name="Huyett L.M."/>
            <person name="Pressman A."/>
            <person name="Cogan J.Z."/>
            <person name="Kivenson V."/>
            <person name="Peng X."/>
            <person name="Tan Y."/>
            <person name="Valentine D.L."/>
            <person name="O'Malley M.A."/>
        </authorList>
    </citation>
    <scope>NUCLEOTIDE SEQUENCE [LARGE SCALE GENOMIC DNA]</scope>
    <source>
        <strain evidence="1 2">M.o.H.</strain>
    </source>
</reference>
<accession>A0A2A2HAN4</accession>
<name>A0A2A2HAN4_METBR</name>
<dbReference type="RefSeq" id="WP_095651957.1">
    <property type="nucleotide sequence ID" value="NZ_LMVM01000001.1"/>
</dbReference>
<evidence type="ECO:0000313" key="2">
    <source>
        <dbReference type="Proteomes" id="UP000217784"/>
    </source>
</evidence>
<comment type="caution">
    <text evidence="1">The sequence shown here is derived from an EMBL/GenBank/DDBJ whole genome shotgun (WGS) entry which is preliminary data.</text>
</comment>
<keyword evidence="2" id="KW-1185">Reference proteome</keyword>
<sequence>MPEEINFLGRKNKGFCRRQKSTIFDSAPQALSRSHETCEHVVFAVTKSKILRDSEGLFLKIFNSTN</sequence>
<dbReference type="AlphaFoldDB" id="A0A2A2HAN4"/>
<dbReference type="EMBL" id="LMVM01000001">
    <property type="protein sequence ID" value="PAV06314.1"/>
    <property type="molecule type" value="Genomic_DNA"/>
</dbReference>
<proteinExistence type="predicted"/>
<dbReference type="Proteomes" id="UP000217784">
    <property type="component" value="Unassembled WGS sequence"/>
</dbReference>
<gene>
    <name evidence="1" type="ORF">ASJ80_15935</name>
</gene>
<organism evidence="1 2">
    <name type="scientific">Methanobacterium bryantii</name>
    <dbReference type="NCBI Taxonomy" id="2161"/>
    <lineage>
        <taxon>Archaea</taxon>
        <taxon>Methanobacteriati</taxon>
        <taxon>Methanobacteriota</taxon>
        <taxon>Methanomada group</taxon>
        <taxon>Methanobacteria</taxon>
        <taxon>Methanobacteriales</taxon>
        <taxon>Methanobacteriaceae</taxon>
        <taxon>Methanobacterium</taxon>
    </lineage>
</organism>
<evidence type="ECO:0000313" key="1">
    <source>
        <dbReference type="EMBL" id="PAV06314.1"/>
    </source>
</evidence>